<dbReference type="Proteomes" id="UP000273898">
    <property type="component" value="Unassembled WGS sequence"/>
</dbReference>
<evidence type="ECO:0008006" key="5">
    <source>
        <dbReference type="Google" id="ProtNLM"/>
    </source>
</evidence>
<keyword evidence="4" id="KW-1185">Reference proteome</keyword>
<evidence type="ECO:0000313" key="3">
    <source>
        <dbReference type="Proteomes" id="UP000273898"/>
    </source>
</evidence>
<comment type="caution">
    <text evidence="1">The sequence shown here is derived from an EMBL/GenBank/DDBJ whole genome shotgun (WGS) entry which is preliminary data.</text>
</comment>
<gene>
    <name evidence="1" type="ORF">BCL90_4884</name>
    <name evidence="2" type="ORF">E3V97_22145</name>
</gene>
<name>A0A497XUE7_9SPHI</name>
<protein>
    <recommendedName>
        <fullName evidence="5">GRAM domain-containing protein</fullName>
    </recommendedName>
</protein>
<evidence type="ECO:0000313" key="1">
    <source>
        <dbReference type="EMBL" id="RLJ72051.1"/>
    </source>
</evidence>
<reference evidence="2 4" key="2">
    <citation type="submission" date="2019-03" db="EMBL/GenBank/DDBJ databases">
        <authorList>
            <person name="He R.-H."/>
        </authorList>
    </citation>
    <scope>NUCLEOTIDE SEQUENCE [LARGE SCALE GENOMIC DNA]</scope>
    <source>
        <strain evidence="2 4">DSM 19624</strain>
    </source>
</reference>
<reference evidence="1 3" key="1">
    <citation type="submission" date="2018-10" db="EMBL/GenBank/DDBJ databases">
        <title>Genomic Encyclopedia of Archaeal and Bacterial Type Strains, Phase II (KMG-II): from individual species to whole genera.</title>
        <authorList>
            <person name="Goeker M."/>
        </authorList>
    </citation>
    <scope>NUCLEOTIDE SEQUENCE [LARGE SCALE GENOMIC DNA]</scope>
    <source>
        <strain evidence="1 3">DSM 19624</strain>
    </source>
</reference>
<sequence>MVAQKMLEGNVLWSYDHELTNDKSSNWIKKIAGLFSFLKPVHNHEGDILLASNGLFITGDEQLELPLSHIEEVYMGFDDLFPASSAKNFGAFWQPIRIRSTVSRSESQTVYLVINHTGIFSDNQTWFNTLISLLR</sequence>
<accession>A0A497XUE7</accession>
<organism evidence="1 3">
    <name type="scientific">Pedobacter alluvionis</name>
    <dbReference type="NCBI Taxonomy" id="475253"/>
    <lineage>
        <taxon>Bacteria</taxon>
        <taxon>Pseudomonadati</taxon>
        <taxon>Bacteroidota</taxon>
        <taxon>Sphingobacteriia</taxon>
        <taxon>Sphingobacteriales</taxon>
        <taxon>Sphingobacteriaceae</taxon>
        <taxon>Pedobacter</taxon>
    </lineage>
</organism>
<proteinExistence type="predicted"/>
<dbReference type="AlphaFoldDB" id="A0A497XUE7"/>
<dbReference type="EMBL" id="RCCK01000015">
    <property type="protein sequence ID" value="RLJ72051.1"/>
    <property type="molecule type" value="Genomic_DNA"/>
</dbReference>
<dbReference type="OrthoDB" id="793520at2"/>
<evidence type="ECO:0000313" key="2">
    <source>
        <dbReference type="EMBL" id="TFB28823.1"/>
    </source>
</evidence>
<dbReference type="Proteomes" id="UP000297429">
    <property type="component" value="Unassembled WGS sequence"/>
</dbReference>
<dbReference type="RefSeq" id="WP_121287708.1">
    <property type="nucleotide sequence ID" value="NZ_RCCK01000015.1"/>
</dbReference>
<evidence type="ECO:0000313" key="4">
    <source>
        <dbReference type="Proteomes" id="UP000297429"/>
    </source>
</evidence>
<dbReference type="EMBL" id="SOPX01000005">
    <property type="protein sequence ID" value="TFB28823.1"/>
    <property type="molecule type" value="Genomic_DNA"/>
</dbReference>